<evidence type="ECO:0008006" key="4">
    <source>
        <dbReference type="Google" id="ProtNLM"/>
    </source>
</evidence>
<name>A0A420E653_9ALTE</name>
<comment type="caution">
    <text evidence="2">The sequence shown here is derived from an EMBL/GenBank/DDBJ whole genome shotgun (WGS) entry which is preliminary data.</text>
</comment>
<keyword evidence="1" id="KW-0472">Membrane</keyword>
<dbReference type="AlphaFoldDB" id="A0A420E653"/>
<evidence type="ECO:0000313" key="2">
    <source>
        <dbReference type="EMBL" id="RKF13137.1"/>
    </source>
</evidence>
<protein>
    <recommendedName>
        <fullName evidence="4">Transmembrane cytochrome oxidase associated protein</fullName>
    </recommendedName>
</protein>
<gene>
    <name evidence="2" type="ORF">DBZ36_18905</name>
</gene>
<sequence length="188" mass="20861">MSELAQGQHSAPINPKRSRRTLYGIILVFVLPIVLAWLVLRLGWFESGVLSHGEWVEPAVQLTNYPEGKWSLAQVNSGPCDEGACQQQLQWLDNVWQGLGAAKLKSQTLVLDVGTSSSLADTTWQGLTMPVDSKQLTDIKAYSGHWLIVDPTGLVILSYPQMQNVEDSSIAMGLNRDLKKLIKNSRYQ</sequence>
<dbReference type="OrthoDB" id="9785445at2"/>
<evidence type="ECO:0000313" key="3">
    <source>
        <dbReference type="Proteomes" id="UP000286482"/>
    </source>
</evidence>
<dbReference type="EMBL" id="RAQO01000012">
    <property type="protein sequence ID" value="RKF13137.1"/>
    <property type="molecule type" value="Genomic_DNA"/>
</dbReference>
<dbReference type="Proteomes" id="UP000286482">
    <property type="component" value="Unassembled WGS sequence"/>
</dbReference>
<reference evidence="2 3" key="1">
    <citation type="submission" date="2018-09" db="EMBL/GenBank/DDBJ databases">
        <authorList>
            <person name="Wang Z."/>
        </authorList>
    </citation>
    <scope>NUCLEOTIDE SEQUENCE [LARGE SCALE GENOMIC DNA]</scope>
    <source>
        <strain evidence="2 3">ALS 81</strain>
    </source>
</reference>
<organism evidence="2 3">
    <name type="scientific">Alginatibacterium sediminis</name>
    <dbReference type="NCBI Taxonomy" id="2164068"/>
    <lineage>
        <taxon>Bacteria</taxon>
        <taxon>Pseudomonadati</taxon>
        <taxon>Pseudomonadota</taxon>
        <taxon>Gammaproteobacteria</taxon>
        <taxon>Alteromonadales</taxon>
        <taxon>Alteromonadaceae</taxon>
        <taxon>Alginatibacterium</taxon>
    </lineage>
</organism>
<keyword evidence="3" id="KW-1185">Reference proteome</keyword>
<keyword evidence="1" id="KW-1133">Transmembrane helix</keyword>
<keyword evidence="1" id="KW-0812">Transmembrane</keyword>
<dbReference type="RefSeq" id="WP_120356550.1">
    <property type="nucleotide sequence ID" value="NZ_RAQO01000012.1"/>
</dbReference>
<evidence type="ECO:0000256" key="1">
    <source>
        <dbReference type="SAM" id="Phobius"/>
    </source>
</evidence>
<feature type="transmembrane region" description="Helical" evidence="1">
    <location>
        <begin position="21"/>
        <end position="40"/>
    </location>
</feature>
<accession>A0A420E653</accession>
<proteinExistence type="predicted"/>